<comment type="caution">
    <text evidence="1">The sequence shown here is derived from an EMBL/GenBank/DDBJ whole genome shotgun (WGS) entry which is preliminary data.</text>
</comment>
<sequence>MDEMMVPLNPNNELIMLGDVLYCFARESDEIDESGEPITELVYDLMKKPNQRMAGFSLEDKKPYSGGTIKITNHLPIQRIVVD</sequence>
<dbReference type="AlphaFoldDB" id="A0A0F9NQ77"/>
<name>A0A0F9NQ77_9ZZZZ</name>
<evidence type="ECO:0000313" key="1">
    <source>
        <dbReference type="EMBL" id="KKM90995.1"/>
    </source>
</evidence>
<reference evidence="1" key="1">
    <citation type="journal article" date="2015" name="Nature">
        <title>Complex archaea that bridge the gap between prokaryotes and eukaryotes.</title>
        <authorList>
            <person name="Spang A."/>
            <person name="Saw J.H."/>
            <person name="Jorgensen S.L."/>
            <person name="Zaremba-Niedzwiedzka K."/>
            <person name="Martijn J."/>
            <person name="Lind A.E."/>
            <person name="van Eijk R."/>
            <person name="Schleper C."/>
            <person name="Guy L."/>
            <person name="Ettema T.J."/>
        </authorList>
    </citation>
    <scope>NUCLEOTIDE SEQUENCE</scope>
</reference>
<dbReference type="EMBL" id="LAZR01006596">
    <property type="protein sequence ID" value="KKM90995.1"/>
    <property type="molecule type" value="Genomic_DNA"/>
</dbReference>
<protein>
    <submittedName>
        <fullName evidence="1">Uncharacterized protein</fullName>
    </submittedName>
</protein>
<organism evidence="1">
    <name type="scientific">marine sediment metagenome</name>
    <dbReference type="NCBI Taxonomy" id="412755"/>
    <lineage>
        <taxon>unclassified sequences</taxon>
        <taxon>metagenomes</taxon>
        <taxon>ecological metagenomes</taxon>
    </lineage>
</organism>
<accession>A0A0F9NQ77</accession>
<gene>
    <name evidence="1" type="ORF">LCGC14_1233030</name>
</gene>
<proteinExistence type="predicted"/>